<protein>
    <submittedName>
        <fullName evidence="3">PASTA domain-containing protein</fullName>
    </submittedName>
</protein>
<dbReference type="InterPro" id="IPR005543">
    <property type="entry name" value="PASTA_dom"/>
</dbReference>
<dbReference type="Proteomes" id="UP000585050">
    <property type="component" value="Unassembled WGS sequence"/>
</dbReference>
<name>A0A7X8SHF2_9BACT</name>
<proteinExistence type="predicted"/>
<dbReference type="AlphaFoldDB" id="A0A7X8SHF2"/>
<keyword evidence="1" id="KW-1133">Transmembrane helix</keyword>
<sequence>MDKDKIKKIVFGDSPLSLLINLVLIAVAFVVILFLFFQVYLPSSTKHAETVTVPKVDSMSLVDATKRLEAAGLRVAVFDSAPVNYDAGLPYLTVLAATPKAGEKVKDNRKIYLTVNPAQPEAITLDDLLTSSLKNAAEVLKTKGITPGKVTRVPDRYEGILEVRYRGTMIQKYDKKRGKKILTKNKVHRGGKVDIVVGDGLGKQDTEVPNLVGMSEGDAEFALFGQGLGKGRVQYIPYDTIPGVVVKQYPSAEKDEEGKYPRIRFGRTIDLWVSEFTGKQ</sequence>
<comment type="caution">
    <text evidence="3">The sequence shown here is derived from an EMBL/GenBank/DDBJ whole genome shotgun (WGS) entry which is preliminary data.</text>
</comment>
<keyword evidence="1" id="KW-0812">Transmembrane</keyword>
<gene>
    <name evidence="3" type="ORF">HGP29_03100</name>
</gene>
<dbReference type="Pfam" id="PF03793">
    <property type="entry name" value="PASTA"/>
    <property type="match status" value="2"/>
</dbReference>
<evidence type="ECO:0000259" key="2">
    <source>
        <dbReference type="PROSITE" id="PS51178"/>
    </source>
</evidence>
<evidence type="ECO:0000313" key="4">
    <source>
        <dbReference type="Proteomes" id="UP000585050"/>
    </source>
</evidence>
<feature type="domain" description="PASTA" evidence="2">
    <location>
        <begin position="202"/>
        <end position="275"/>
    </location>
</feature>
<feature type="domain" description="PASTA" evidence="2">
    <location>
        <begin position="47"/>
        <end position="117"/>
    </location>
</feature>
<keyword evidence="1" id="KW-0472">Membrane</keyword>
<accession>A0A7X8SHF2</accession>
<keyword evidence="4" id="KW-1185">Reference proteome</keyword>
<reference evidence="3 4" key="1">
    <citation type="submission" date="2020-04" db="EMBL/GenBank/DDBJ databases">
        <title>Flammeovirga sp. SR4, a novel species isolated from seawater.</title>
        <authorList>
            <person name="Wang X."/>
        </authorList>
    </citation>
    <scope>NUCLEOTIDE SEQUENCE [LARGE SCALE GENOMIC DNA]</scope>
    <source>
        <strain evidence="3 4">SR4</strain>
    </source>
</reference>
<dbReference type="EMBL" id="JABAIL010000001">
    <property type="protein sequence ID" value="NLR90173.1"/>
    <property type="molecule type" value="Genomic_DNA"/>
</dbReference>
<dbReference type="PROSITE" id="PS51178">
    <property type="entry name" value="PASTA"/>
    <property type="match status" value="2"/>
</dbReference>
<dbReference type="SMART" id="SM00740">
    <property type="entry name" value="PASTA"/>
    <property type="match status" value="2"/>
</dbReference>
<dbReference type="RefSeq" id="WP_168880866.1">
    <property type="nucleotide sequence ID" value="NZ_JABAIL010000001.1"/>
</dbReference>
<evidence type="ECO:0000256" key="1">
    <source>
        <dbReference type="SAM" id="Phobius"/>
    </source>
</evidence>
<organism evidence="3 4">
    <name type="scientific">Flammeovirga agarivorans</name>
    <dbReference type="NCBI Taxonomy" id="2726742"/>
    <lineage>
        <taxon>Bacteria</taxon>
        <taxon>Pseudomonadati</taxon>
        <taxon>Bacteroidota</taxon>
        <taxon>Cytophagia</taxon>
        <taxon>Cytophagales</taxon>
        <taxon>Flammeovirgaceae</taxon>
        <taxon>Flammeovirga</taxon>
    </lineage>
</organism>
<dbReference type="CDD" id="cd06577">
    <property type="entry name" value="PASTA_pknB"/>
    <property type="match status" value="2"/>
</dbReference>
<feature type="transmembrane region" description="Helical" evidence="1">
    <location>
        <begin position="20"/>
        <end position="41"/>
    </location>
</feature>
<dbReference type="Gene3D" id="3.30.10.20">
    <property type="match status" value="2"/>
</dbReference>
<evidence type="ECO:0000313" key="3">
    <source>
        <dbReference type="EMBL" id="NLR90173.1"/>
    </source>
</evidence>